<comment type="subcellular location">
    <subcellularLocation>
        <location evidence="1">Endomembrane system</location>
        <topology evidence="1">Multi-pass membrane protein</topology>
    </subcellularLocation>
</comment>
<dbReference type="Gene3D" id="1.20.120.1630">
    <property type="match status" value="1"/>
</dbReference>
<feature type="transmembrane region" description="Helical" evidence="5">
    <location>
        <begin position="172"/>
        <end position="195"/>
    </location>
</feature>
<dbReference type="Pfam" id="PF02544">
    <property type="entry name" value="Steroid_dh"/>
    <property type="match status" value="1"/>
</dbReference>
<dbReference type="InterPro" id="IPR001104">
    <property type="entry name" value="3-oxo-5_a-steroid_4-DH_C"/>
</dbReference>
<dbReference type="InterPro" id="IPR039698">
    <property type="entry name" value="Dfg10/SRD5A3"/>
</dbReference>
<dbReference type="PANTHER" id="PTHR14624:SF0">
    <property type="entry name" value="POLYPRENOL REDUCTASE"/>
    <property type="match status" value="1"/>
</dbReference>
<keyword evidence="4 5" id="KW-0472">Membrane</keyword>
<protein>
    <recommendedName>
        <fullName evidence="6">3-oxo-5-alpha-steroid 4-dehydrogenase C-terminal domain-containing protein</fullName>
    </recommendedName>
</protein>
<feature type="transmembrane region" description="Helical" evidence="5">
    <location>
        <begin position="122"/>
        <end position="142"/>
    </location>
</feature>
<sequence>MGTWALPTAAEPLWYILPSLLRCYWTLVCAAAVLALVPGIPNSFRDAVKLASSRGKTWIKRPRRALGRFSDQCVPQAWFSHFYELGCESSDLAQLLLSCHLLRRLLESNFLQTYPSDASMHILAYLFGLSYYLTLPLSYLPLDFFAEPPQLPKKPARQLLRSLLRLWPHPSAGQWLACAVFMAGSLVQLQSHWILARLRRRSSSRDPDRLSRTASTLKAARLRREGSGSPEELQALDATAAHPQETKYSLPTGGAFALVSCPHYLGEIVIYAGLLMSYGRHSELPWLIFLWVTANLILAAVPMHHWYQEHFRNYPKQRRAIIPFVL</sequence>
<evidence type="ECO:0000256" key="4">
    <source>
        <dbReference type="ARBA" id="ARBA00023136"/>
    </source>
</evidence>
<dbReference type="EMBL" id="JALJOQ010000202">
    <property type="protein sequence ID" value="KAK9789771.1"/>
    <property type="molecule type" value="Genomic_DNA"/>
</dbReference>
<evidence type="ECO:0000256" key="2">
    <source>
        <dbReference type="ARBA" id="ARBA00022692"/>
    </source>
</evidence>
<dbReference type="GO" id="GO:0003865">
    <property type="term" value="F:3-oxo-5-alpha-steroid 4-dehydrogenase activity"/>
    <property type="evidence" value="ECO:0007669"/>
    <property type="project" value="TreeGrafter"/>
</dbReference>
<evidence type="ECO:0000256" key="5">
    <source>
        <dbReference type="SAM" id="Phobius"/>
    </source>
</evidence>
<evidence type="ECO:0000313" key="8">
    <source>
        <dbReference type="Proteomes" id="UP001465755"/>
    </source>
</evidence>
<feature type="transmembrane region" description="Helical" evidence="5">
    <location>
        <begin position="12"/>
        <end position="37"/>
    </location>
</feature>
<dbReference type="GO" id="GO:0006488">
    <property type="term" value="P:dolichol-linked oligosaccharide biosynthetic process"/>
    <property type="evidence" value="ECO:0007669"/>
    <property type="project" value="InterPro"/>
</dbReference>
<evidence type="ECO:0000259" key="6">
    <source>
        <dbReference type="Pfam" id="PF02544"/>
    </source>
</evidence>
<feature type="domain" description="3-oxo-5-alpha-steroid 4-dehydrogenase C-terminal" evidence="6">
    <location>
        <begin position="242"/>
        <end position="326"/>
    </location>
</feature>
<dbReference type="GO" id="GO:0005783">
    <property type="term" value="C:endoplasmic reticulum"/>
    <property type="evidence" value="ECO:0007669"/>
    <property type="project" value="TreeGrafter"/>
</dbReference>
<feature type="transmembrane region" description="Helical" evidence="5">
    <location>
        <begin position="255"/>
        <end position="274"/>
    </location>
</feature>
<keyword evidence="8" id="KW-1185">Reference proteome</keyword>
<dbReference type="PROSITE" id="PS50244">
    <property type="entry name" value="S5A_REDUCTASE"/>
    <property type="match status" value="1"/>
</dbReference>
<proteinExistence type="predicted"/>
<evidence type="ECO:0000256" key="1">
    <source>
        <dbReference type="ARBA" id="ARBA00004127"/>
    </source>
</evidence>
<keyword evidence="2 5" id="KW-0812">Transmembrane</keyword>
<dbReference type="Proteomes" id="UP001465755">
    <property type="component" value="Unassembled WGS sequence"/>
</dbReference>
<dbReference type="GO" id="GO:0016095">
    <property type="term" value="P:polyprenol catabolic process"/>
    <property type="evidence" value="ECO:0007669"/>
    <property type="project" value="TreeGrafter"/>
</dbReference>
<dbReference type="PANTHER" id="PTHR14624">
    <property type="entry name" value="DFG10 PROTEIN"/>
    <property type="match status" value="1"/>
</dbReference>
<dbReference type="AlphaFoldDB" id="A0AAW1NPX3"/>
<evidence type="ECO:0000256" key="3">
    <source>
        <dbReference type="ARBA" id="ARBA00022989"/>
    </source>
</evidence>
<evidence type="ECO:0000313" key="7">
    <source>
        <dbReference type="EMBL" id="KAK9789771.1"/>
    </source>
</evidence>
<accession>A0AAW1NPX3</accession>
<feature type="transmembrane region" description="Helical" evidence="5">
    <location>
        <begin position="286"/>
        <end position="307"/>
    </location>
</feature>
<organism evidence="7 8">
    <name type="scientific">Symbiochloris irregularis</name>
    <dbReference type="NCBI Taxonomy" id="706552"/>
    <lineage>
        <taxon>Eukaryota</taxon>
        <taxon>Viridiplantae</taxon>
        <taxon>Chlorophyta</taxon>
        <taxon>core chlorophytes</taxon>
        <taxon>Trebouxiophyceae</taxon>
        <taxon>Trebouxiales</taxon>
        <taxon>Trebouxiaceae</taxon>
        <taxon>Symbiochloris</taxon>
    </lineage>
</organism>
<keyword evidence="3 5" id="KW-1133">Transmembrane helix</keyword>
<gene>
    <name evidence="7" type="ORF">WJX73_009613</name>
</gene>
<comment type="caution">
    <text evidence="7">The sequence shown here is derived from an EMBL/GenBank/DDBJ whole genome shotgun (WGS) entry which is preliminary data.</text>
</comment>
<reference evidence="7 8" key="1">
    <citation type="journal article" date="2024" name="Nat. Commun.">
        <title>Phylogenomics reveals the evolutionary origins of lichenization in chlorophyte algae.</title>
        <authorList>
            <person name="Puginier C."/>
            <person name="Libourel C."/>
            <person name="Otte J."/>
            <person name="Skaloud P."/>
            <person name="Haon M."/>
            <person name="Grisel S."/>
            <person name="Petersen M."/>
            <person name="Berrin J.G."/>
            <person name="Delaux P.M."/>
            <person name="Dal Grande F."/>
            <person name="Keller J."/>
        </authorList>
    </citation>
    <scope>NUCLEOTIDE SEQUENCE [LARGE SCALE GENOMIC DNA]</scope>
    <source>
        <strain evidence="7 8">SAG 2036</strain>
    </source>
</reference>
<name>A0AAW1NPX3_9CHLO</name>